<feature type="compositionally biased region" description="Polar residues" evidence="1">
    <location>
        <begin position="864"/>
        <end position="873"/>
    </location>
</feature>
<proteinExistence type="predicted"/>
<dbReference type="EMBL" id="JBJQOH010000006">
    <property type="protein sequence ID" value="KAL3685242.1"/>
    <property type="molecule type" value="Genomic_DNA"/>
</dbReference>
<feature type="region of interest" description="Disordered" evidence="1">
    <location>
        <begin position="1"/>
        <end position="81"/>
    </location>
</feature>
<dbReference type="InterPro" id="IPR036691">
    <property type="entry name" value="Endo/exonu/phosph_ase_sf"/>
</dbReference>
<dbReference type="Pfam" id="PF13966">
    <property type="entry name" value="zf-RVT"/>
    <property type="match status" value="1"/>
</dbReference>
<feature type="compositionally biased region" description="Polar residues" evidence="1">
    <location>
        <begin position="45"/>
        <end position="55"/>
    </location>
</feature>
<evidence type="ECO:0000313" key="4">
    <source>
        <dbReference type="Proteomes" id="UP001633002"/>
    </source>
</evidence>
<feature type="region of interest" description="Disordered" evidence="1">
    <location>
        <begin position="863"/>
        <end position="920"/>
    </location>
</feature>
<feature type="compositionally biased region" description="Polar residues" evidence="1">
    <location>
        <begin position="903"/>
        <end position="914"/>
    </location>
</feature>
<feature type="compositionally biased region" description="Polar residues" evidence="1">
    <location>
        <begin position="25"/>
        <end position="37"/>
    </location>
</feature>
<reference evidence="3 4" key="1">
    <citation type="submission" date="2024-09" db="EMBL/GenBank/DDBJ databases">
        <title>Chromosome-scale assembly of Riccia sorocarpa.</title>
        <authorList>
            <person name="Paukszto L."/>
        </authorList>
    </citation>
    <scope>NUCLEOTIDE SEQUENCE [LARGE SCALE GENOMIC DNA]</scope>
    <source>
        <strain evidence="3">LP-2024</strain>
        <tissue evidence="3">Aerial parts of the thallus</tissue>
    </source>
</reference>
<dbReference type="Proteomes" id="UP001633002">
    <property type="component" value="Unassembled WGS sequence"/>
</dbReference>
<feature type="region of interest" description="Disordered" evidence="1">
    <location>
        <begin position="158"/>
        <end position="219"/>
    </location>
</feature>
<feature type="compositionally biased region" description="Polar residues" evidence="1">
    <location>
        <begin position="69"/>
        <end position="79"/>
    </location>
</feature>
<gene>
    <name evidence="3" type="ORF">R1sor_003264</name>
</gene>
<comment type="caution">
    <text evidence="3">The sequence shown here is derived from an EMBL/GenBank/DDBJ whole genome shotgun (WGS) entry which is preliminary data.</text>
</comment>
<dbReference type="InterPro" id="IPR026960">
    <property type="entry name" value="RVT-Znf"/>
</dbReference>
<feature type="compositionally biased region" description="Basic and acidic residues" evidence="1">
    <location>
        <begin position="892"/>
        <end position="901"/>
    </location>
</feature>
<evidence type="ECO:0000259" key="2">
    <source>
        <dbReference type="Pfam" id="PF13966"/>
    </source>
</evidence>
<sequence>MASPSMVGGRGGKVFQGSQLPPGASKSSQIKQGQTANLRPAGTLPVSQSTASSPTRGPMDYRTVVSPGKVNSENLNVGNSPRGLQYGVGQFGNQHFSNAANYYHAMEDLNYNRDKVFDDAMIGLQQGQTQDMLDNPQGWRSLYPQLHDQGLMETEDNVNPEAHAGVPPAPKSPDHGTNAAPVDDDESQDMAHPTQQLPGIPEATDSEGEEENQAETGLDSGYIDRHKAWIDVLDENLAINRRNPACREVSSDFEMDMSELMSAVDDIIETSEHEGQVATDTLVLDTKIFAEGLRQLQKHSLVIHTVDLRVTMAYFERPTLRVENGGVKGDGHAVWATFRTIKGLVGVICVYAPQTIRKREELWRWVTEVMKEGQWILTGDLNMVESSDDSNCKSTILSGDESFAWSDLKQETDVVDCYKEAARRVGPRILELGDGEITEDRERILHEIGVFYGSLFTEEGESTEVIEERQITLTMIDKKVSATDNRKLELVPTADDVQECKLNLANERLVSTGWKAGKGELQLAMENQHLRADLRMDVVLTAGEKMAQKEKAGWKVIKRRLKTMRVSSLGDLQGRPLERLKSADTLGYLPDTGDNSSGPLSKQMSIILEWANSASPSGQDFGDPTFWRWRTDKKEVNTSWQRSLQEWRKALTPNYNLREKLNSSWGVSWDTKKWMDIWRSLWSANLFPRDKLWTWRILNKGFFTMERGAAMEVSEPLCKRCEAGTENVEHIFLTCSLTANTWNTLSRWYNQATGKAIQNDSIPRMLEQATKQENTTIAALFAVHSRHTWRHRCKAVYEGSSSHTPAKIVLEEAEKMVVALAKRFPSILRQEALRKCRSEIINMKVVQINERIRREGRILPAQWSPHSLMSSEPTVEGATPQARNTDRQAATEGRHPKDRTEAPPTSSEQRSNPGRSREGFIWRSMRHELELLGFEEISLDEGAA</sequence>
<evidence type="ECO:0000256" key="1">
    <source>
        <dbReference type="SAM" id="MobiDB-lite"/>
    </source>
</evidence>
<accession>A0ABD3H3T7</accession>
<protein>
    <recommendedName>
        <fullName evidence="2">Reverse transcriptase zinc-binding domain-containing protein</fullName>
    </recommendedName>
</protein>
<evidence type="ECO:0000313" key="3">
    <source>
        <dbReference type="EMBL" id="KAL3685242.1"/>
    </source>
</evidence>
<dbReference type="Gene3D" id="3.60.10.10">
    <property type="entry name" value="Endonuclease/exonuclease/phosphatase"/>
    <property type="match status" value="1"/>
</dbReference>
<feature type="compositionally biased region" description="Acidic residues" evidence="1">
    <location>
        <begin position="204"/>
        <end position="213"/>
    </location>
</feature>
<feature type="domain" description="Reverse transcriptase zinc-binding" evidence="2">
    <location>
        <begin position="662"/>
        <end position="742"/>
    </location>
</feature>
<organism evidence="3 4">
    <name type="scientific">Riccia sorocarpa</name>
    <dbReference type="NCBI Taxonomy" id="122646"/>
    <lineage>
        <taxon>Eukaryota</taxon>
        <taxon>Viridiplantae</taxon>
        <taxon>Streptophyta</taxon>
        <taxon>Embryophyta</taxon>
        <taxon>Marchantiophyta</taxon>
        <taxon>Marchantiopsida</taxon>
        <taxon>Marchantiidae</taxon>
        <taxon>Marchantiales</taxon>
        <taxon>Ricciaceae</taxon>
        <taxon>Riccia</taxon>
    </lineage>
</organism>
<dbReference type="SUPFAM" id="SSF56219">
    <property type="entry name" value="DNase I-like"/>
    <property type="match status" value="1"/>
</dbReference>
<keyword evidence="4" id="KW-1185">Reference proteome</keyword>
<dbReference type="AlphaFoldDB" id="A0ABD3H3T7"/>
<name>A0ABD3H3T7_9MARC</name>